<gene>
    <name evidence="2" type="ORF">PHAMO_80061</name>
</gene>
<dbReference type="PANTHER" id="PTHR33375:SF1">
    <property type="entry name" value="CHROMOSOME-PARTITIONING PROTEIN PARB-RELATED"/>
    <property type="match status" value="1"/>
</dbReference>
<dbReference type="SUPFAM" id="SSF110849">
    <property type="entry name" value="ParB/Sulfiredoxin"/>
    <property type="match status" value="1"/>
</dbReference>
<reference evidence="2 3" key="1">
    <citation type="journal article" date="2012" name="J. Bacteriol.">
        <title>Draft Genome Sequence of the Purple Photosynthetic Bacterium Phaeospirillum molischianum DSM120, a Particularly Versatile Bacterium.</title>
        <authorList>
            <person name="Duquesne K."/>
            <person name="Prima V."/>
            <person name="Ji B."/>
            <person name="Rouy Z."/>
            <person name="Medigue C."/>
            <person name="Talla E."/>
            <person name="Sturgis J.N."/>
        </authorList>
    </citation>
    <scope>NUCLEOTIDE SEQUENCE [LARGE SCALE GENOMIC DNA]</scope>
    <source>
        <strain evidence="3">DSM120</strain>
    </source>
</reference>
<dbReference type="GO" id="GO:0005694">
    <property type="term" value="C:chromosome"/>
    <property type="evidence" value="ECO:0007669"/>
    <property type="project" value="TreeGrafter"/>
</dbReference>
<dbReference type="Gene3D" id="3.90.1530.10">
    <property type="entry name" value="Conserved hypothetical protein from pyrococcus furiosus pfu- 392566-001, ParB domain"/>
    <property type="match status" value="1"/>
</dbReference>
<evidence type="ECO:0000313" key="2">
    <source>
        <dbReference type="EMBL" id="CCG43270.1"/>
    </source>
</evidence>
<dbReference type="EMBL" id="CAHP01000060">
    <property type="protein sequence ID" value="CCG43270.1"/>
    <property type="molecule type" value="Genomic_DNA"/>
</dbReference>
<keyword evidence="3" id="KW-1185">Reference proteome</keyword>
<organism evidence="2 3">
    <name type="scientific">Magnetospirillum molischianum DSM 120</name>
    <dbReference type="NCBI Taxonomy" id="1150626"/>
    <lineage>
        <taxon>Bacteria</taxon>
        <taxon>Pseudomonadati</taxon>
        <taxon>Pseudomonadota</taxon>
        <taxon>Alphaproteobacteria</taxon>
        <taxon>Rhodospirillales</taxon>
        <taxon>Rhodospirillaceae</taxon>
        <taxon>Magnetospirillum</taxon>
    </lineage>
</organism>
<evidence type="ECO:0000313" key="3">
    <source>
        <dbReference type="Proteomes" id="UP000004169"/>
    </source>
</evidence>
<dbReference type="SMART" id="SM00470">
    <property type="entry name" value="ParB"/>
    <property type="match status" value="1"/>
</dbReference>
<dbReference type="eggNOG" id="COG1475">
    <property type="taxonomic scope" value="Bacteria"/>
</dbReference>
<protein>
    <submittedName>
        <fullName evidence="2">Putative ParB domain protein</fullName>
    </submittedName>
</protein>
<dbReference type="PANTHER" id="PTHR33375">
    <property type="entry name" value="CHROMOSOME-PARTITIONING PROTEIN PARB-RELATED"/>
    <property type="match status" value="1"/>
</dbReference>
<dbReference type="InterPro" id="IPR036086">
    <property type="entry name" value="ParB/Sulfiredoxin_sf"/>
</dbReference>
<dbReference type="RefSeq" id="WP_002731340.1">
    <property type="nucleotide sequence ID" value="NZ_CAHP01000060.1"/>
</dbReference>
<dbReference type="GO" id="GO:0045881">
    <property type="term" value="P:positive regulation of sporulation resulting in formation of a cellular spore"/>
    <property type="evidence" value="ECO:0007669"/>
    <property type="project" value="TreeGrafter"/>
</dbReference>
<dbReference type="STRING" id="1150626.PHAMO_80061"/>
<dbReference type="GO" id="GO:0007059">
    <property type="term" value="P:chromosome segregation"/>
    <property type="evidence" value="ECO:0007669"/>
    <property type="project" value="TreeGrafter"/>
</dbReference>
<comment type="caution">
    <text evidence="2">The sequence shown here is derived from an EMBL/GenBank/DDBJ whole genome shotgun (WGS) entry which is preliminary data.</text>
</comment>
<evidence type="ECO:0000259" key="1">
    <source>
        <dbReference type="SMART" id="SM00470"/>
    </source>
</evidence>
<dbReference type="AlphaFoldDB" id="H8FY32"/>
<dbReference type="Proteomes" id="UP000004169">
    <property type="component" value="Unassembled WGS sequence"/>
</dbReference>
<dbReference type="Pfam" id="PF02195">
    <property type="entry name" value="ParB_N"/>
    <property type="match status" value="1"/>
</dbReference>
<dbReference type="InterPro" id="IPR003115">
    <property type="entry name" value="ParB_N"/>
</dbReference>
<sequence>MKQLDLDPRLLKPNPWNTNIMSPDNEAKLDESIRRFGMFKPVVVRELPDGSLEILGGEHRNEAAIRLRLPTIPVVNLGPIDDHKAKEIGLVDNGRYGADDTLALADLLSELGSAEDLAEFLPYSDTELSAIFSSSSIVLDDLETFGEEEDPTKEPSLKMPKTHTIQRFKVPLEDAERISELIEKTMREQGFTESDALTNAGDALVFLLRNS</sequence>
<dbReference type="InterPro" id="IPR050336">
    <property type="entry name" value="Chromosome_partition/occlusion"/>
</dbReference>
<proteinExistence type="predicted"/>
<name>H8FY32_MAGML</name>
<accession>H8FY32</accession>
<feature type="domain" description="ParB-like N-terminal" evidence="1">
    <location>
        <begin position="4"/>
        <end position="94"/>
    </location>
</feature>